<dbReference type="SUPFAM" id="SSF50475">
    <property type="entry name" value="FMN-binding split barrel"/>
    <property type="match status" value="1"/>
</dbReference>
<reference evidence="4 5" key="1">
    <citation type="submission" date="2018-10" db="EMBL/GenBank/DDBJ databases">
        <title>Isolation from cow dung.</title>
        <authorList>
            <person name="Ling L."/>
        </authorList>
    </citation>
    <scope>NUCLEOTIDE SEQUENCE [LARGE SCALE GENOMIC DNA]</scope>
    <source>
        <strain evidence="4 5">NEAU-LL90</strain>
    </source>
</reference>
<proteinExistence type="inferred from homology"/>
<dbReference type="Pfam" id="PF01613">
    <property type="entry name" value="Flavin_Reduct"/>
    <property type="match status" value="1"/>
</dbReference>
<comment type="similarity">
    <text evidence="1">Belongs to the non-flavoprotein flavin reductase family.</text>
</comment>
<dbReference type="PANTHER" id="PTHR30466:SF1">
    <property type="entry name" value="FMN REDUCTASE (NADH) RUTF"/>
    <property type="match status" value="1"/>
</dbReference>
<feature type="domain" description="Flavin reductase like" evidence="3">
    <location>
        <begin position="1"/>
        <end position="149"/>
    </location>
</feature>
<dbReference type="SMART" id="SM00903">
    <property type="entry name" value="Flavin_Reduct"/>
    <property type="match status" value="1"/>
</dbReference>
<keyword evidence="5" id="KW-1185">Reference proteome</keyword>
<dbReference type="Gene3D" id="2.30.110.10">
    <property type="entry name" value="Electron Transport, Fmn-binding Protein, Chain A"/>
    <property type="match status" value="1"/>
</dbReference>
<comment type="caution">
    <text evidence="4">The sequence shown here is derived from an EMBL/GenBank/DDBJ whole genome shotgun (WGS) entry which is preliminary data.</text>
</comment>
<dbReference type="GO" id="GO:0010181">
    <property type="term" value="F:FMN binding"/>
    <property type="evidence" value="ECO:0007669"/>
    <property type="project" value="InterPro"/>
</dbReference>
<evidence type="ECO:0000313" key="5">
    <source>
        <dbReference type="Proteomes" id="UP000279275"/>
    </source>
</evidence>
<dbReference type="InterPro" id="IPR002563">
    <property type="entry name" value="Flavin_Rdtase-like_dom"/>
</dbReference>
<keyword evidence="2" id="KW-0560">Oxidoreductase</keyword>
<gene>
    <name evidence="4" type="ORF">EBN03_26475</name>
</gene>
<sequence>MRHYPAGVTIVTLGDAEHPVGFTATSFASLSMDPPLISFNIAQNSSSIAAMLATDSLVVHFLGAHQQTLAQRFARAAGERFADPELWTTLASGEPVLHGTPIWVRATVRQRMELGDHTLVIGEVTDVFDNTAEQPITAPLVYFNGNYHRPDRLE</sequence>
<dbReference type="PANTHER" id="PTHR30466">
    <property type="entry name" value="FLAVIN REDUCTASE"/>
    <property type="match status" value="1"/>
</dbReference>
<dbReference type="InterPro" id="IPR050268">
    <property type="entry name" value="NADH-dep_flavin_reductase"/>
</dbReference>
<dbReference type="OrthoDB" id="9792858at2"/>
<name>A0A3M2L0P3_9NOCA</name>
<evidence type="ECO:0000256" key="1">
    <source>
        <dbReference type="ARBA" id="ARBA00008898"/>
    </source>
</evidence>
<dbReference type="RefSeq" id="WP_122190924.1">
    <property type="nucleotide sequence ID" value="NZ_RFFH01000015.1"/>
</dbReference>
<organism evidence="4 5">
    <name type="scientific">Nocardia stercoris</name>
    <dbReference type="NCBI Taxonomy" id="2483361"/>
    <lineage>
        <taxon>Bacteria</taxon>
        <taxon>Bacillati</taxon>
        <taxon>Actinomycetota</taxon>
        <taxon>Actinomycetes</taxon>
        <taxon>Mycobacteriales</taxon>
        <taxon>Nocardiaceae</taxon>
        <taxon>Nocardia</taxon>
    </lineage>
</organism>
<dbReference type="Proteomes" id="UP000279275">
    <property type="component" value="Unassembled WGS sequence"/>
</dbReference>
<evidence type="ECO:0000259" key="3">
    <source>
        <dbReference type="SMART" id="SM00903"/>
    </source>
</evidence>
<dbReference type="EMBL" id="RFFH01000015">
    <property type="protein sequence ID" value="RMI29365.1"/>
    <property type="molecule type" value="Genomic_DNA"/>
</dbReference>
<evidence type="ECO:0000313" key="4">
    <source>
        <dbReference type="EMBL" id="RMI29365.1"/>
    </source>
</evidence>
<evidence type="ECO:0000256" key="2">
    <source>
        <dbReference type="ARBA" id="ARBA00023002"/>
    </source>
</evidence>
<dbReference type="GO" id="GO:0042602">
    <property type="term" value="F:riboflavin reductase (NADPH) activity"/>
    <property type="evidence" value="ECO:0007669"/>
    <property type="project" value="TreeGrafter"/>
</dbReference>
<dbReference type="AlphaFoldDB" id="A0A3M2L0P3"/>
<protein>
    <submittedName>
        <fullName evidence="4">Flavin reductase</fullName>
    </submittedName>
</protein>
<dbReference type="InterPro" id="IPR012349">
    <property type="entry name" value="Split_barrel_FMN-bd"/>
</dbReference>
<accession>A0A3M2L0P3</accession>